<dbReference type="SUPFAM" id="SSF52833">
    <property type="entry name" value="Thioredoxin-like"/>
    <property type="match status" value="1"/>
</dbReference>
<organism evidence="7 8">
    <name type="scientific">Niastella koreensis (strain DSM 17620 / KACC 11465 / NBRC 106392 / GR20-10)</name>
    <dbReference type="NCBI Taxonomy" id="700598"/>
    <lineage>
        <taxon>Bacteria</taxon>
        <taxon>Pseudomonadati</taxon>
        <taxon>Bacteroidota</taxon>
        <taxon>Chitinophagia</taxon>
        <taxon>Chitinophagales</taxon>
        <taxon>Chitinophagaceae</taxon>
        <taxon>Niastella</taxon>
    </lineage>
</organism>
<keyword evidence="5" id="KW-0411">Iron-sulfur</keyword>
<dbReference type="GO" id="GO:0046872">
    <property type="term" value="F:metal ion binding"/>
    <property type="evidence" value="ECO:0007669"/>
    <property type="project" value="UniProtKB-KW"/>
</dbReference>
<dbReference type="OrthoDB" id="9807941at2"/>
<dbReference type="GO" id="GO:0003954">
    <property type="term" value="F:NADH dehydrogenase activity"/>
    <property type="evidence" value="ECO:0007669"/>
    <property type="project" value="TreeGrafter"/>
</dbReference>
<dbReference type="NCBIfam" id="NF005722">
    <property type="entry name" value="PRK07539.1-2"/>
    <property type="match status" value="1"/>
</dbReference>
<keyword evidence="3" id="KW-0479">Metal-binding</keyword>
<evidence type="ECO:0000256" key="6">
    <source>
        <dbReference type="ARBA" id="ARBA00034078"/>
    </source>
</evidence>
<gene>
    <name evidence="7" type="ordered locus">Niako_2968</name>
</gene>
<comment type="cofactor">
    <cofactor evidence="6">
        <name>[2Fe-2S] cluster</name>
        <dbReference type="ChEBI" id="CHEBI:190135"/>
    </cofactor>
</comment>
<dbReference type="HOGENOM" id="CLU_054362_2_0_10"/>
<accession>G8TC05</accession>
<dbReference type="Proteomes" id="UP000005438">
    <property type="component" value="Chromosome"/>
</dbReference>
<dbReference type="InterPro" id="IPR041921">
    <property type="entry name" value="NuoE_N"/>
</dbReference>
<dbReference type="GO" id="GO:0051537">
    <property type="term" value="F:2 iron, 2 sulfur cluster binding"/>
    <property type="evidence" value="ECO:0007669"/>
    <property type="project" value="UniProtKB-KW"/>
</dbReference>
<dbReference type="eggNOG" id="COG1905">
    <property type="taxonomic scope" value="Bacteria"/>
</dbReference>
<dbReference type="RefSeq" id="WP_014219212.1">
    <property type="nucleotide sequence ID" value="NC_016609.1"/>
</dbReference>
<proteinExistence type="inferred from homology"/>
<comment type="similarity">
    <text evidence="1">Belongs to the complex I 24 kDa subunit family.</text>
</comment>
<dbReference type="AlphaFoldDB" id="G8TC05"/>
<evidence type="ECO:0000256" key="1">
    <source>
        <dbReference type="ARBA" id="ARBA00010643"/>
    </source>
</evidence>
<dbReference type="NCBIfam" id="TIGR01958">
    <property type="entry name" value="nuoE_fam"/>
    <property type="match status" value="1"/>
</dbReference>
<dbReference type="InterPro" id="IPR042128">
    <property type="entry name" value="NuoE_dom"/>
</dbReference>
<keyword evidence="2" id="KW-0001">2Fe-2S</keyword>
<dbReference type="CDD" id="cd03064">
    <property type="entry name" value="TRX_Fd_NuoE"/>
    <property type="match status" value="1"/>
</dbReference>
<dbReference type="PATRIC" id="fig|700598.3.peg.3047"/>
<evidence type="ECO:0000256" key="5">
    <source>
        <dbReference type="ARBA" id="ARBA00023014"/>
    </source>
</evidence>
<protein>
    <submittedName>
        <fullName evidence="7">NADH dehydrogenase subunit E</fullName>
        <ecNumber evidence="7">1.6.5.3</ecNumber>
    </submittedName>
</protein>
<dbReference type="FunFam" id="1.10.10.1590:FF:000001">
    <property type="entry name" value="NADH-quinone oxidoreductase subunit E"/>
    <property type="match status" value="1"/>
</dbReference>
<evidence type="ECO:0000313" key="8">
    <source>
        <dbReference type="Proteomes" id="UP000005438"/>
    </source>
</evidence>
<dbReference type="InterPro" id="IPR036249">
    <property type="entry name" value="Thioredoxin-like_sf"/>
</dbReference>
<dbReference type="Pfam" id="PF01257">
    <property type="entry name" value="2Fe-2S_thioredx"/>
    <property type="match status" value="1"/>
</dbReference>
<evidence type="ECO:0000313" key="7">
    <source>
        <dbReference type="EMBL" id="AEV99298.1"/>
    </source>
</evidence>
<evidence type="ECO:0000256" key="3">
    <source>
        <dbReference type="ARBA" id="ARBA00022723"/>
    </source>
</evidence>
<sequence length="181" mass="20482">MISQKINKEASKKNNAAKYAEGYQAPEYLTDLERQFIDHEVSLVPHKSAAVIEALKIVQHQRGWISDESVSAIAAYLQMSPAEVDSVATFYNLIFRKPVGRHVILVCDSISCYVMKYGEIYKALQEKLHIQFGETTSDQCFTLLPNACLGCCDHAPALMIDNDLYKDLTVDMLERILKQYT</sequence>
<dbReference type="FunFam" id="3.40.30.10:FF:000015">
    <property type="entry name" value="NADH-quinone oxidoreductase subunit E"/>
    <property type="match status" value="1"/>
</dbReference>
<dbReference type="EMBL" id="CP003178">
    <property type="protein sequence ID" value="AEV99298.1"/>
    <property type="molecule type" value="Genomic_DNA"/>
</dbReference>
<dbReference type="KEGG" id="nko:Niako_2968"/>
<dbReference type="EC" id="1.6.5.3" evidence="7"/>
<dbReference type="Gene3D" id="1.10.10.1590">
    <property type="entry name" value="NADH-quinone oxidoreductase subunit E"/>
    <property type="match status" value="1"/>
</dbReference>
<dbReference type="STRING" id="700598.Niako_2968"/>
<dbReference type="InterPro" id="IPR002023">
    <property type="entry name" value="NuoE-like"/>
</dbReference>
<evidence type="ECO:0000256" key="2">
    <source>
        <dbReference type="ARBA" id="ARBA00022714"/>
    </source>
</evidence>
<keyword evidence="7" id="KW-0560">Oxidoreductase</keyword>
<reference evidence="7 8" key="1">
    <citation type="submission" date="2011-12" db="EMBL/GenBank/DDBJ databases">
        <title>The complete genome of Niastella koreensis GR20-10.</title>
        <authorList>
            <consortium name="US DOE Joint Genome Institute (JGI-PGF)"/>
            <person name="Lucas S."/>
            <person name="Han J."/>
            <person name="Lapidus A."/>
            <person name="Bruce D."/>
            <person name="Goodwin L."/>
            <person name="Pitluck S."/>
            <person name="Peters L."/>
            <person name="Kyrpides N."/>
            <person name="Mavromatis K."/>
            <person name="Ivanova N."/>
            <person name="Mikhailova N."/>
            <person name="Davenport K."/>
            <person name="Saunders E."/>
            <person name="Detter J.C."/>
            <person name="Tapia R."/>
            <person name="Han C."/>
            <person name="Land M."/>
            <person name="Hauser L."/>
            <person name="Markowitz V."/>
            <person name="Cheng J.-F."/>
            <person name="Hugenholtz P."/>
            <person name="Woyke T."/>
            <person name="Wu D."/>
            <person name="Tindall B."/>
            <person name="Pomrenke H."/>
            <person name="Brambilla E."/>
            <person name="Klenk H.-P."/>
            <person name="Eisen J.A."/>
        </authorList>
    </citation>
    <scope>NUCLEOTIDE SEQUENCE [LARGE SCALE GENOMIC DNA]</scope>
    <source>
        <strain evidence="8">DSM 17620 / KACC 11465 / NBRC 106392 / GR20-10</strain>
    </source>
</reference>
<dbReference type="PANTHER" id="PTHR10371:SF3">
    <property type="entry name" value="NADH DEHYDROGENASE [UBIQUINONE] FLAVOPROTEIN 2, MITOCHONDRIAL"/>
    <property type="match status" value="1"/>
</dbReference>
<dbReference type="PROSITE" id="PS01099">
    <property type="entry name" value="COMPLEX1_24K"/>
    <property type="match status" value="1"/>
</dbReference>
<dbReference type="Gene3D" id="3.40.30.10">
    <property type="entry name" value="Glutaredoxin"/>
    <property type="match status" value="1"/>
</dbReference>
<name>G8TC05_NIAKG</name>
<dbReference type="PANTHER" id="PTHR10371">
    <property type="entry name" value="NADH DEHYDROGENASE UBIQUINONE FLAVOPROTEIN 2, MITOCHONDRIAL"/>
    <property type="match status" value="1"/>
</dbReference>
<keyword evidence="4" id="KW-0408">Iron</keyword>
<evidence type="ECO:0000256" key="4">
    <source>
        <dbReference type="ARBA" id="ARBA00023004"/>
    </source>
</evidence>